<comment type="caution">
    <text evidence="6">The sequence shown here is derived from an EMBL/GenBank/DDBJ whole genome shotgun (WGS) entry which is preliminary data.</text>
</comment>
<dbReference type="NCBIfam" id="TIGR01575">
    <property type="entry name" value="rimI"/>
    <property type="match status" value="1"/>
</dbReference>
<sequence length="149" mass="17237">MECRVREFDVTMLNDIRRIELESFPDYPYDDMIFLTLHYYQPELFIVAECDGKIVGYACGFISKRGCGHLASIAVDKQYRRKGVGSLLLASFEEKVIALGSRCVELEVSEDNIDAIRFYEKHGYKFVKTLSRYYPDGKNALFMKKTMVS</sequence>
<reference evidence="6" key="1">
    <citation type="journal article" date="2020" name="mSystems">
        <title>Genome- and Community-Level Interaction Insights into Carbon Utilization and Element Cycling Functions of Hydrothermarchaeota in Hydrothermal Sediment.</title>
        <authorList>
            <person name="Zhou Z."/>
            <person name="Liu Y."/>
            <person name="Xu W."/>
            <person name="Pan J."/>
            <person name="Luo Z.H."/>
            <person name="Li M."/>
        </authorList>
    </citation>
    <scope>NUCLEOTIDE SEQUENCE [LARGE SCALE GENOMIC DNA]</scope>
    <source>
        <strain evidence="6">SpSt-123</strain>
    </source>
</reference>
<proteinExistence type="inferred from homology"/>
<dbReference type="SUPFAM" id="SSF55729">
    <property type="entry name" value="Acyl-CoA N-acyltransferases (Nat)"/>
    <property type="match status" value="1"/>
</dbReference>
<feature type="domain" description="N-acetyltransferase" evidence="5">
    <location>
        <begin position="3"/>
        <end position="148"/>
    </location>
</feature>
<dbReference type="Pfam" id="PF00583">
    <property type="entry name" value="Acetyltransf_1"/>
    <property type="match status" value="1"/>
</dbReference>
<comment type="similarity">
    <text evidence="1">Belongs to the acetyltransferase family. RimI subfamily.</text>
</comment>
<dbReference type="GO" id="GO:0008080">
    <property type="term" value="F:N-acetyltransferase activity"/>
    <property type="evidence" value="ECO:0007669"/>
    <property type="project" value="InterPro"/>
</dbReference>
<dbReference type="PROSITE" id="PS51186">
    <property type="entry name" value="GNAT"/>
    <property type="match status" value="1"/>
</dbReference>
<dbReference type="AlphaFoldDB" id="A0A7C1E186"/>
<dbReference type="InterPro" id="IPR050680">
    <property type="entry name" value="YpeA/RimI_acetyltransf"/>
</dbReference>
<dbReference type="EMBL" id="DSDY01000064">
    <property type="protein sequence ID" value="HDS10399.1"/>
    <property type="molecule type" value="Genomic_DNA"/>
</dbReference>
<protein>
    <submittedName>
        <fullName evidence="6">Ribosomal-protein-alanine N-acetyltransferase</fullName>
    </submittedName>
</protein>
<dbReference type="InterPro" id="IPR006464">
    <property type="entry name" value="AcTrfase_RimI/Ard1"/>
</dbReference>
<dbReference type="InterPro" id="IPR000182">
    <property type="entry name" value="GNAT_dom"/>
</dbReference>
<organism evidence="6">
    <name type="scientific">Fervidicoccus fontis</name>
    <dbReference type="NCBI Taxonomy" id="683846"/>
    <lineage>
        <taxon>Archaea</taxon>
        <taxon>Thermoproteota</taxon>
        <taxon>Thermoprotei</taxon>
        <taxon>Fervidicoccales</taxon>
        <taxon>Fervidicoccaceae</taxon>
        <taxon>Fervidicoccus</taxon>
    </lineage>
</organism>
<dbReference type="CDD" id="cd04301">
    <property type="entry name" value="NAT_SF"/>
    <property type="match status" value="1"/>
</dbReference>
<dbReference type="PANTHER" id="PTHR43420:SF12">
    <property type="entry name" value="N-ACETYLTRANSFERASE DOMAIN-CONTAINING PROTEIN"/>
    <property type="match status" value="1"/>
</dbReference>
<accession>A0A7C1E186</accession>
<name>A0A7C1E186_9CREN</name>
<dbReference type="PANTHER" id="PTHR43420">
    <property type="entry name" value="ACETYLTRANSFERASE"/>
    <property type="match status" value="1"/>
</dbReference>
<evidence type="ECO:0000313" key="6">
    <source>
        <dbReference type="EMBL" id="HDS10399.1"/>
    </source>
</evidence>
<evidence type="ECO:0000256" key="3">
    <source>
        <dbReference type="ARBA" id="ARBA00022679"/>
    </source>
</evidence>
<gene>
    <name evidence="6" type="primary">rimI</name>
    <name evidence="6" type="ORF">ENO04_02070</name>
</gene>
<dbReference type="InterPro" id="IPR016181">
    <property type="entry name" value="Acyl_CoA_acyltransferase"/>
</dbReference>
<evidence type="ECO:0000256" key="4">
    <source>
        <dbReference type="ARBA" id="ARBA00023315"/>
    </source>
</evidence>
<evidence type="ECO:0000256" key="2">
    <source>
        <dbReference type="ARBA" id="ARBA00022490"/>
    </source>
</evidence>
<evidence type="ECO:0000256" key="1">
    <source>
        <dbReference type="ARBA" id="ARBA00005395"/>
    </source>
</evidence>
<keyword evidence="3 6" id="KW-0808">Transferase</keyword>
<keyword evidence="2" id="KW-0963">Cytoplasm</keyword>
<keyword evidence="4" id="KW-0012">Acyltransferase</keyword>
<dbReference type="Gene3D" id="3.40.630.30">
    <property type="match status" value="1"/>
</dbReference>
<evidence type="ECO:0000259" key="5">
    <source>
        <dbReference type="PROSITE" id="PS51186"/>
    </source>
</evidence>